<feature type="region of interest" description="Disordered" evidence="1">
    <location>
        <begin position="1"/>
        <end position="20"/>
    </location>
</feature>
<organism evidence="2 3">
    <name type="scientific">Rubneribacter badeniensis</name>
    <dbReference type="NCBI Taxonomy" id="2070688"/>
    <lineage>
        <taxon>Bacteria</taxon>
        <taxon>Bacillati</taxon>
        <taxon>Actinomycetota</taxon>
        <taxon>Coriobacteriia</taxon>
        <taxon>Eggerthellales</taxon>
        <taxon>Eggerthellaceae</taxon>
        <taxon>Rubneribacter</taxon>
    </lineage>
</organism>
<reference evidence="2 3" key="1">
    <citation type="journal article" date="2018" name="Int. J. Syst. Evol. Microbiol.">
        <title>Rubneribacter badeniensis gen. nov., sp. nov. and Enteroscipio rubneri gen. nov., sp. nov., new members of the Eggerthellaceae isolated from human faeces.</title>
        <authorList>
            <person name="Danylec N."/>
            <person name="Gobl A."/>
            <person name="Stoll D.A."/>
            <person name="Hetzer B."/>
            <person name="Kulling S.E."/>
            <person name="Huch M."/>
        </authorList>
    </citation>
    <scope>NUCLEOTIDE SEQUENCE [LARGE SCALE GENOMIC DNA]</scope>
    <source>
        <strain evidence="2 3">ResAG-85</strain>
    </source>
</reference>
<evidence type="ECO:0000313" key="3">
    <source>
        <dbReference type="Proteomes" id="UP000236488"/>
    </source>
</evidence>
<dbReference type="AlphaFoldDB" id="A0A2K2U3S2"/>
<name>A0A2K2U3S2_9ACTN</name>
<proteinExistence type="predicted"/>
<evidence type="ECO:0000256" key="1">
    <source>
        <dbReference type="SAM" id="MobiDB-lite"/>
    </source>
</evidence>
<evidence type="ECO:0000313" key="2">
    <source>
        <dbReference type="EMBL" id="PNV64983.1"/>
    </source>
</evidence>
<gene>
    <name evidence="2" type="ORF">C2L80_09020</name>
</gene>
<dbReference type="Proteomes" id="UP000236488">
    <property type="component" value="Unassembled WGS sequence"/>
</dbReference>
<protein>
    <submittedName>
        <fullName evidence="2">Uncharacterized protein</fullName>
    </submittedName>
</protein>
<comment type="caution">
    <text evidence="2">The sequence shown here is derived from an EMBL/GenBank/DDBJ whole genome shotgun (WGS) entry which is preliminary data.</text>
</comment>
<accession>A0A2K2U3S2</accession>
<sequence length="141" mass="15995">MSAMLSAGIARNPSTPRFRSTRDDAKLAILRHANSGSTAKNERAARFGDPHPFIRRALGRRAPMPFSKMHLICESEEQYRRDRGNRRAEGGFSPFSVASPLLPRSRRLPPRLGTCYTDGVMPRDRPNAKRPLLQGERYMKF</sequence>
<dbReference type="EMBL" id="PPEL01000055">
    <property type="protein sequence ID" value="PNV64983.1"/>
    <property type="molecule type" value="Genomic_DNA"/>
</dbReference>
<keyword evidence="3" id="KW-1185">Reference proteome</keyword>